<dbReference type="PANTHER" id="PTHR13878:SF91">
    <property type="entry name" value="FAD BINDING DOMAIN PROTEIN (AFU_ORTHOLOGUE AFUA_6G12070)-RELATED"/>
    <property type="match status" value="1"/>
</dbReference>
<reference evidence="5 6" key="1">
    <citation type="submission" date="2018-05" db="EMBL/GenBank/DDBJ databases">
        <title>Genome sequencing and assembly of the regulated plant pathogen Lachnellula willkommii and related sister species for the development of diagnostic species identification markers.</title>
        <authorList>
            <person name="Giroux E."/>
            <person name="Bilodeau G."/>
        </authorList>
    </citation>
    <scope>NUCLEOTIDE SEQUENCE [LARGE SCALE GENOMIC DNA]</scope>
    <source>
        <strain evidence="5 6">CBS 185.66</strain>
    </source>
</reference>
<sequence>MLLLASFISFLALTWAAPTTQDPGYNCQPGQKCWPSLQEWQQLNQTIDGHLYQTIPMGAPCYENSTSYDAATCDMVENNYNSSIHRGDYYGQTYWQNWEACGTSGCSLLSEDPTEKLYPTCSLGRLASYYVDVRNASHISGALKFAQAHNIRISIKNTGHDFFGRSSVPNSLAIWTHNLNTFDFFPNFTASNCPSANGKNVGEMGAGVVAGDSYRYFNSKGMDVTGGYEESVGIAGGFGQGGGVGDFTTTYGLMVDNAVEFEVVLASGEVKNINECNDPDLFWAMRGGGGGTFAVLTKYRVQLYPSLPIHTWNFKANFTGNQTQALRWVLEAHAENQLEWSRQLVTGGVDYYPEKVSFDIVLPYADDGSKLKAATAKFNHFISNRSDISVVENSYISFANYTAYLDLSAVDTRATEPAGIFSLLASRLIPREVFSTPAGIAALVDGVVHGIETARNLLPLTATQVVLETPVSNPDSQCATSAHPAWRDAIWHVIHVGEWEEVLTPAVQENATSGFLEILEPLKALSPGGGAYLNEAHWGEPDWQGTYFGVSYDRLLEVKNRYDPAHIFDCWKCVAWRGESDPFYSCYKQW</sequence>
<dbReference type="Proteomes" id="UP000431533">
    <property type="component" value="Unassembled WGS sequence"/>
</dbReference>
<name>A0A8H8R935_9HELO</name>
<dbReference type="PANTHER" id="PTHR13878">
    <property type="entry name" value="GULONOLACTONE OXIDASE"/>
    <property type="match status" value="1"/>
</dbReference>
<dbReference type="Gene3D" id="3.30.465.10">
    <property type="match status" value="2"/>
</dbReference>
<evidence type="ECO:0000313" key="6">
    <source>
        <dbReference type="Proteomes" id="UP000431533"/>
    </source>
</evidence>
<evidence type="ECO:0000256" key="1">
    <source>
        <dbReference type="ARBA" id="ARBA00005466"/>
    </source>
</evidence>
<keyword evidence="2" id="KW-0560">Oxidoreductase</keyword>
<feature type="chain" id="PRO_5034542994" evidence="3">
    <location>
        <begin position="17"/>
        <end position="590"/>
    </location>
</feature>
<evidence type="ECO:0000313" key="5">
    <source>
        <dbReference type="EMBL" id="TVY29836.1"/>
    </source>
</evidence>
<comment type="caution">
    <text evidence="5">The sequence shown here is derived from an EMBL/GenBank/DDBJ whole genome shotgun (WGS) entry which is preliminary data.</text>
</comment>
<dbReference type="Pfam" id="PF08031">
    <property type="entry name" value="BBE"/>
    <property type="match status" value="1"/>
</dbReference>
<keyword evidence="3" id="KW-0732">Signal</keyword>
<comment type="similarity">
    <text evidence="1">Belongs to the oxygen-dependent FAD-linked oxidoreductase family.</text>
</comment>
<dbReference type="AlphaFoldDB" id="A0A8H8R935"/>
<dbReference type="GO" id="GO:0071949">
    <property type="term" value="F:FAD binding"/>
    <property type="evidence" value="ECO:0007669"/>
    <property type="project" value="InterPro"/>
</dbReference>
<accession>A0A8H8R935</accession>
<proteinExistence type="inferred from homology"/>
<gene>
    <name evidence="5" type="primary">ZEB1_1</name>
    <name evidence="5" type="ORF">LHYA1_G001805</name>
</gene>
<dbReference type="InterPro" id="IPR016169">
    <property type="entry name" value="FAD-bd_PCMH_sub2"/>
</dbReference>
<dbReference type="InterPro" id="IPR050432">
    <property type="entry name" value="FAD-linked_Oxidoreductases_BP"/>
</dbReference>
<evidence type="ECO:0000259" key="4">
    <source>
        <dbReference type="PROSITE" id="PS51387"/>
    </source>
</evidence>
<keyword evidence="6" id="KW-1185">Reference proteome</keyword>
<evidence type="ECO:0000256" key="2">
    <source>
        <dbReference type="ARBA" id="ARBA00023002"/>
    </source>
</evidence>
<dbReference type="PROSITE" id="PS51387">
    <property type="entry name" value="FAD_PCMH"/>
    <property type="match status" value="1"/>
</dbReference>
<feature type="signal peptide" evidence="3">
    <location>
        <begin position="1"/>
        <end position="16"/>
    </location>
</feature>
<dbReference type="InterPro" id="IPR012951">
    <property type="entry name" value="BBE"/>
</dbReference>
<dbReference type="EMBL" id="QGMH01000013">
    <property type="protein sequence ID" value="TVY29836.1"/>
    <property type="molecule type" value="Genomic_DNA"/>
</dbReference>
<organism evidence="5 6">
    <name type="scientific">Lachnellula hyalina</name>
    <dbReference type="NCBI Taxonomy" id="1316788"/>
    <lineage>
        <taxon>Eukaryota</taxon>
        <taxon>Fungi</taxon>
        <taxon>Dikarya</taxon>
        <taxon>Ascomycota</taxon>
        <taxon>Pezizomycotina</taxon>
        <taxon>Leotiomycetes</taxon>
        <taxon>Helotiales</taxon>
        <taxon>Lachnaceae</taxon>
        <taxon>Lachnellula</taxon>
    </lineage>
</organism>
<dbReference type="Pfam" id="PF01565">
    <property type="entry name" value="FAD_binding_4"/>
    <property type="match status" value="1"/>
</dbReference>
<evidence type="ECO:0000256" key="3">
    <source>
        <dbReference type="SAM" id="SignalP"/>
    </source>
</evidence>
<dbReference type="SUPFAM" id="SSF56176">
    <property type="entry name" value="FAD-binding/transporter-associated domain-like"/>
    <property type="match status" value="1"/>
</dbReference>
<dbReference type="OrthoDB" id="9983560at2759"/>
<dbReference type="GeneID" id="41982003"/>
<dbReference type="RefSeq" id="XP_031008623.1">
    <property type="nucleotide sequence ID" value="XM_031146784.1"/>
</dbReference>
<dbReference type="InterPro" id="IPR006094">
    <property type="entry name" value="Oxid_FAD_bind_N"/>
</dbReference>
<feature type="domain" description="FAD-binding PCMH-type" evidence="4">
    <location>
        <begin position="123"/>
        <end position="306"/>
    </location>
</feature>
<dbReference type="InterPro" id="IPR036318">
    <property type="entry name" value="FAD-bd_PCMH-like_sf"/>
</dbReference>
<dbReference type="GO" id="GO:0016491">
    <property type="term" value="F:oxidoreductase activity"/>
    <property type="evidence" value="ECO:0007669"/>
    <property type="project" value="UniProtKB-KW"/>
</dbReference>
<dbReference type="InterPro" id="IPR016166">
    <property type="entry name" value="FAD-bd_PCMH"/>
</dbReference>
<protein>
    <submittedName>
        <fullName evidence="5">FAD-linked oxidoreductase</fullName>
    </submittedName>
</protein>